<keyword evidence="4" id="KW-1185">Reference proteome</keyword>
<dbReference type="EC" id="5.1.3.23" evidence="3"/>
<dbReference type="RefSeq" id="WP_145209248.1">
    <property type="nucleotide sequence ID" value="NZ_CP036432.1"/>
</dbReference>
<dbReference type="InterPro" id="IPR029767">
    <property type="entry name" value="WecB-like"/>
</dbReference>
<dbReference type="EMBL" id="CP036432">
    <property type="protein sequence ID" value="QDV83008.1"/>
    <property type="molecule type" value="Genomic_DNA"/>
</dbReference>
<evidence type="ECO:0000259" key="2">
    <source>
        <dbReference type="Pfam" id="PF02350"/>
    </source>
</evidence>
<reference evidence="3 4" key="1">
    <citation type="submission" date="2019-02" db="EMBL/GenBank/DDBJ databases">
        <title>Deep-cultivation of Planctomycetes and their phenomic and genomic characterization uncovers novel biology.</title>
        <authorList>
            <person name="Wiegand S."/>
            <person name="Jogler M."/>
            <person name="Boedeker C."/>
            <person name="Pinto D."/>
            <person name="Vollmers J."/>
            <person name="Rivas-Marin E."/>
            <person name="Kohn T."/>
            <person name="Peeters S.H."/>
            <person name="Heuer A."/>
            <person name="Rast P."/>
            <person name="Oberbeckmann S."/>
            <person name="Bunk B."/>
            <person name="Jeske O."/>
            <person name="Meyerdierks A."/>
            <person name="Storesund J.E."/>
            <person name="Kallscheuer N."/>
            <person name="Luecker S."/>
            <person name="Lage O.M."/>
            <person name="Pohl T."/>
            <person name="Merkel B.J."/>
            <person name="Hornburger P."/>
            <person name="Mueller R.-W."/>
            <person name="Bruemmer F."/>
            <person name="Labrenz M."/>
            <person name="Spormann A.M."/>
            <person name="Op den Camp H."/>
            <person name="Overmann J."/>
            <person name="Amann R."/>
            <person name="Jetten M.S.M."/>
            <person name="Mascher T."/>
            <person name="Medema M.H."/>
            <person name="Devos D.P."/>
            <person name="Kaster A.-K."/>
            <person name="Ovreas L."/>
            <person name="Rohde M."/>
            <person name="Galperin M.Y."/>
            <person name="Jogler C."/>
        </authorList>
    </citation>
    <scope>NUCLEOTIDE SEQUENCE [LARGE SCALE GENOMIC DNA]</scope>
    <source>
        <strain evidence="3 4">TBK1r</strain>
    </source>
</reference>
<keyword evidence="1 3" id="KW-0413">Isomerase</keyword>
<dbReference type="PANTHER" id="PTHR43174:SF1">
    <property type="entry name" value="UDP-N-ACETYLGLUCOSAMINE 2-EPIMERASE"/>
    <property type="match status" value="1"/>
</dbReference>
<sequence length="361" mass="39463">MKILSVVGARPNFMKIAPIMRALDSYGDRVQQTLVHTGQHFDEKMSDIFFRELELPKPHEHLGVSGGSHAVQTARIMLEFEPVILKHRPDWLVVVGDVNSTVACSLVASKIGVPIAHVEAGLRSRDNTMPEEINRKVTDAISDLLLTPSPDGDANLIAEGVSPDRIHCVGNVMIDSLIRALPKIEQSEILSTLGLTAGEFVLATLHRPSNVDDPEMLAELIAALNEISESLPIVFPVHPRTLARLETENITVADKINMVDPLGYFDFMALMKSANVVLTDSGGVQEETTYLGVTCLTVRPNTERPITIDEGTNRLVQPGKDTLLAAWKEVQSTPPERRCPALWDGKAAERIAAKLINGLSI</sequence>
<evidence type="ECO:0000256" key="1">
    <source>
        <dbReference type="RuleBase" id="RU003513"/>
    </source>
</evidence>
<comment type="similarity">
    <text evidence="1">Belongs to the UDP-N-acetylglucosamine 2-epimerase family.</text>
</comment>
<dbReference type="InterPro" id="IPR003331">
    <property type="entry name" value="UDP_GlcNAc_Epimerase_2_dom"/>
</dbReference>
<dbReference type="SUPFAM" id="SSF53756">
    <property type="entry name" value="UDP-Glycosyltransferase/glycogen phosphorylase"/>
    <property type="match status" value="1"/>
</dbReference>
<protein>
    <submittedName>
        <fullName evidence="3">UDP-2,3-diacetamido-2,3-dideoxy-D-glucuronate 2-epimerase</fullName>
        <ecNumber evidence="3">5.1.3.23</ecNumber>
    </submittedName>
</protein>
<dbReference type="Pfam" id="PF02350">
    <property type="entry name" value="Epimerase_2"/>
    <property type="match status" value="1"/>
</dbReference>
<proteinExistence type="inferred from homology"/>
<name>A0ABX5XLZ4_9BACT</name>
<dbReference type="CDD" id="cd03786">
    <property type="entry name" value="GTB_UDP-GlcNAc_2-Epimerase"/>
    <property type="match status" value="1"/>
</dbReference>
<dbReference type="GO" id="GO:0016853">
    <property type="term" value="F:isomerase activity"/>
    <property type="evidence" value="ECO:0007669"/>
    <property type="project" value="UniProtKB-KW"/>
</dbReference>
<evidence type="ECO:0000313" key="3">
    <source>
        <dbReference type="EMBL" id="QDV83008.1"/>
    </source>
</evidence>
<dbReference type="Gene3D" id="3.40.50.2000">
    <property type="entry name" value="Glycogen Phosphorylase B"/>
    <property type="match status" value="2"/>
</dbReference>
<organism evidence="3 4">
    <name type="scientific">Stieleria magnilauensis</name>
    <dbReference type="NCBI Taxonomy" id="2527963"/>
    <lineage>
        <taxon>Bacteria</taxon>
        <taxon>Pseudomonadati</taxon>
        <taxon>Planctomycetota</taxon>
        <taxon>Planctomycetia</taxon>
        <taxon>Pirellulales</taxon>
        <taxon>Pirellulaceae</taxon>
        <taxon>Stieleria</taxon>
    </lineage>
</organism>
<accession>A0ABX5XLZ4</accession>
<feature type="domain" description="UDP-N-acetylglucosamine 2-epimerase" evidence="2">
    <location>
        <begin position="29"/>
        <end position="355"/>
    </location>
</feature>
<evidence type="ECO:0000313" key="4">
    <source>
        <dbReference type="Proteomes" id="UP000318081"/>
    </source>
</evidence>
<dbReference type="Proteomes" id="UP000318081">
    <property type="component" value="Chromosome"/>
</dbReference>
<dbReference type="NCBIfam" id="TIGR00236">
    <property type="entry name" value="wecB"/>
    <property type="match status" value="1"/>
</dbReference>
<gene>
    <name evidence="3" type="primary">wbpI</name>
    <name evidence="3" type="ORF">TBK1r_19410</name>
</gene>
<dbReference type="PANTHER" id="PTHR43174">
    <property type="entry name" value="UDP-N-ACETYLGLUCOSAMINE 2-EPIMERASE"/>
    <property type="match status" value="1"/>
</dbReference>